<accession>A0AAD0PWM3</accession>
<reference evidence="1 2" key="1">
    <citation type="journal article" date="2011" name="PLoS Pathog.">
        <title>Dynamic evolution of pathogenicity revealed by sequencing and comparative genomics of 19 Pseudomonas syringae isolates.</title>
        <authorList>
            <person name="Baltrus D.A."/>
            <person name="Nishimura M.T."/>
            <person name="Romanchuk A."/>
            <person name="Chang J.H."/>
            <person name="Mukhtar M.S."/>
            <person name="Cherkis K."/>
            <person name="Roach J."/>
            <person name="Grant S.R."/>
            <person name="Jones C.D."/>
            <person name="Dangl J.L."/>
        </authorList>
    </citation>
    <scope>NUCLEOTIDE SEQUENCE [LARGE SCALE GENOMIC DNA]</scope>
    <source>
        <strain evidence="1 2">M301315</strain>
    </source>
</reference>
<protein>
    <submittedName>
        <fullName evidence="1">Uncharacterized protein</fullName>
    </submittedName>
</protein>
<dbReference type="GeneID" id="39474113"/>
<name>A0AAD0PWM3_PSEAV</name>
<gene>
    <name evidence="1" type="ORF">PLA107_033455</name>
</gene>
<dbReference type="RefSeq" id="WP_005742791.1">
    <property type="nucleotide sequence ID" value="NZ_CP031226.1"/>
</dbReference>
<geneLocation type="plasmid" evidence="2">
    <name>pmppla107</name>
</geneLocation>
<keyword evidence="1" id="KW-0614">Plasmid</keyword>
<organism evidence="1 2">
    <name type="scientific">Pseudomonas amygdali pv. lachrymans str. M301315</name>
    <dbReference type="NCBI Taxonomy" id="629260"/>
    <lineage>
        <taxon>Bacteria</taxon>
        <taxon>Pseudomonadati</taxon>
        <taxon>Pseudomonadota</taxon>
        <taxon>Gammaproteobacteria</taxon>
        <taxon>Pseudomonadales</taxon>
        <taxon>Pseudomonadaceae</taxon>
        <taxon>Pseudomonas</taxon>
        <taxon>Pseudomonas amygdali</taxon>
    </lineage>
</organism>
<dbReference type="EMBL" id="CP031226">
    <property type="protein sequence ID" value="AXH60119.1"/>
    <property type="molecule type" value="Genomic_DNA"/>
</dbReference>
<proteinExistence type="predicted"/>
<dbReference type="Proteomes" id="UP000006426">
    <property type="component" value="Plasmid pmppla107"/>
</dbReference>
<dbReference type="AlphaFoldDB" id="A0AAD0PWM3"/>
<sequence length="403" mass="45323">MSKQWIEQIQNVKQANTSMYLTGVAKAALTELYVEAQSKGLLTVMQAAAEQEASREEILDSAAYLLTKHAINQVDDAMEYYRAIAEVAPEYPDLIHAMTKAKLTSFKNIDVSIPIGEDFQASLGWMLVEGYAKDDARLETLEQRAPLIAEMLKLYDNEHMSIQRSITIGSIRRNIIDAPFSPQSPGHLTLRKLAFNGELTGADESREMLESIMLRMLGSKSPDPKVFAEELARIELNPRYIKKYLESDFSFFLSRVHTKVSQDEDSAKLNLSKPNTLIIFNQFKAFISKHEMDATEMSWCLYANKSPSMAQQCAERLPGEKDYASLSMLSMLSDGDMFGGVDDAQSYFAKQWLKSLTPQQALSLKADDKCLLKLYTIRGEKALLNKIKSVSERDRVIGIDLGL</sequence>
<evidence type="ECO:0000313" key="2">
    <source>
        <dbReference type="Proteomes" id="UP000006426"/>
    </source>
</evidence>
<evidence type="ECO:0000313" key="1">
    <source>
        <dbReference type="EMBL" id="AXH60119.1"/>
    </source>
</evidence>